<feature type="region of interest" description="Disordered" evidence="1">
    <location>
        <begin position="352"/>
        <end position="380"/>
    </location>
</feature>
<comment type="caution">
    <text evidence="2">The sequence shown here is derived from an EMBL/GenBank/DDBJ whole genome shotgun (WGS) entry which is preliminary data.</text>
</comment>
<sequence length="1457" mass="156706">MVGGTSPALRNHVGAILTCLQVQNLVGDQQGEMADKEQEREPNPSTSKGKSRGRQKRKAPEARAEPEVQKEPKASGKRLEKQKNQRLLEKVGDPTPFGDLERDDREPSIVEELLPPPPKRARPVPEPYNSEKEEEAVPVHLEAIIAKAIRKGVVEKPPVYISPKETADFTKIAQMLQNATLARHAIGMIKNFSNYYSLREYLFRLQKGPCQDTSSPSTCRQSSFAFTVEIQQEILENALFFLKKEGSSMNSSQWTEAYFLLFSNILPYPRTAHLSQLAPKLSCHLHTILKAITALHPSLIKQEEELAKVRPLCYPGKHHPNIKATTHILAKVTKYTYQDETHSKHRIGTTFPHQTSKSHILGDTTKQNLESSPGNKLRSKEMDTTGRAIIHNLRNNTSGFFESVANKPIPIPGGATKSILQSIITHISGIPRFTSPQSARTNTLGDATNDVTRNTTDDLTGNITTHGLGRTSRHISGSSRTDIPRTTIVDIHRRTSTWIPNSVTQISRSDSNDIFGRGNIPESAMLDISESTARWSTVQMFEKTTSGFHGNITHHYPKSFASEMPNDITKLENTITYIPGNDNGKILASGTDNNYGNSSTCTIPHNYGGSTSRIQESISANFHGTDKTHIPGYTTENILMDSRIHSLGITVENNSSDAKGNIYEIAITHNPADATVNQHTVHILESKNENVSHSVMKYILKSSIPPSINDAMGMPGIILDYTSRSIPAEGVTDNIPSTFTGNILGNTAGKTLESITAHFPSVRSSNIPGDAISNYFEGTTFHTPGDAATSIPTNNITHNLRGTTSNILKNEGTTGDVTDNVLTGIRRHILRNALGNTSNASANTPRINPRRLTIHKPEDVNSKFLKGIVTNIPEDATIKMSGEVTANIDGAVTSNLSRDVTFILGTHSNWTDVTRYVSKVFISISQSAVCNIPNDDLAHVTGNMLENITIHTQSNIDTMGNSPRDTANNIPGGTTTSIFGSVINNVSEDTSVHSCDGVTSKFSSSITFQMVTGATVNILKSITASVLRSTTGGEYIPSLKNSTYHGATGNLSGETTGNVNGSDTILKTYDATGNKPKISITHSPGNGAMNYISGGVTTPFSKSTTGNMFQNTPSNAKKIAMGYDHKAVNIHEGTMGNISGGAIIHIPGDTTASIPHTNKNLGSAISNNEASVIYKARNVTATISIASGGHHISSDLTLNISKGTIPEGSTVHIPSSVTENKTTLFLDGFSSNITISVPDHIRDNDYVGTLGTIPGSNMGDIPQNTISGVVPSIASDNDRNKDATPSTDVITPIFGGVSVKLLSGFTSNHAGNVTSNIPIDTTSIFKDATVSIPMGSTKYNLEDKATHVHDGSLGNSHNDATGSISQKFTSPISGSTSSTISTIFGGGSNYLPGKGNEDGAPGGPNHDNSGDVTISIFTDAITHDPTFVPDKGNSWANNTVPMSFYCVLTWISVMVSL</sequence>
<feature type="compositionally biased region" description="Basic and acidic residues" evidence="1">
    <location>
        <begin position="33"/>
        <end position="42"/>
    </location>
</feature>
<evidence type="ECO:0000313" key="2">
    <source>
        <dbReference type="EMBL" id="ETE58062.1"/>
    </source>
</evidence>
<evidence type="ECO:0000313" key="3">
    <source>
        <dbReference type="Proteomes" id="UP000018936"/>
    </source>
</evidence>
<feature type="region of interest" description="Disordered" evidence="1">
    <location>
        <begin position="1391"/>
        <end position="1411"/>
    </location>
</feature>
<protein>
    <submittedName>
        <fullName evidence="2">SraP</fullName>
    </submittedName>
</protein>
<dbReference type="OrthoDB" id="10684570at2759"/>
<feature type="compositionally biased region" description="Polar residues" evidence="1">
    <location>
        <begin position="434"/>
        <end position="465"/>
    </location>
</feature>
<feature type="region of interest" description="Disordered" evidence="1">
    <location>
        <begin position="434"/>
        <end position="481"/>
    </location>
</feature>
<name>V8N936_OPHHA</name>
<evidence type="ECO:0000256" key="1">
    <source>
        <dbReference type="SAM" id="MobiDB-lite"/>
    </source>
</evidence>
<keyword evidence="3" id="KW-1185">Reference proteome</keyword>
<proteinExistence type="predicted"/>
<feature type="compositionally biased region" description="Polar residues" evidence="1">
    <location>
        <begin position="352"/>
        <end position="374"/>
    </location>
</feature>
<accession>V8N936</accession>
<feature type="region of interest" description="Disordered" evidence="1">
    <location>
        <begin position="29"/>
        <end position="133"/>
    </location>
</feature>
<feature type="compositionally biased region" description="Basic and acidic residues" evidence="1">
    <location>
        <begin position="99"/>
        <end position="108"/>
    </location>
</feature>
<dbReference type="Proteomes" id="UP000018936">
    <property type="component" value="Unassembled WGS sequence"/>
</dbReference>
<gene>
    <name evidence="2" type="primary">sraP</name>
    <name evidence="2" type="ORF">L345_16218</name>
</gene>
<organism evidence="2 3">
    <name type="scientific">Ophiophagus hannah</name>
    <name type="common">King cobra</name>
    <name type="synonym">Naja hannah</name>
    <dbReference type="NCBI Taxonomy" id="8665"/>
    <lineage>
        <taxon>Eukaryota</taxon>
        <taxon>Metazoa</taxon>
        <taxon>Chordata</taxon>
        <taxon>Craniata</taxon>
        <taxon>Vertebrata</taxon>
        <taxon>Euteleostomi</taxon>
        <taxon>Lepidosauria</taxon>
        <taxon>Squamata</taxon>
        <taxon>Bifurcata</taxon>
        <taxon>Unidentata</taxon>
        <taxon>Episquamata</taxon>
        <taxon>Toxicofera</taxon>
        <taxon>Serpentes</taxon>
        <taxon>Colubroidea</taxon>
        <taxon>Elapidae</taxon>
        <taxon>Elapinae</taxon>
        <taxon>Ophiophagus</taxon>
    </lineage>
</organism>
<reference evidence="2 3" key="1">
    <citation type="journal article" date="2013" name="Proc. Natl. Acad. Sci. U.S.A.">
        <title>The king cobra genome reveals dynamic gene evolution and adaptation in the snake venom system.</title>
        <authorList>
            <person name="Vonk F.J."/>
            <person name="Casewell N.R."/>
            <person name="Henkel C.V."/>
            <person name="Heimberg A.M."/>
            <person name="Jansen H.J."/>
            <person name="McCleary R.J."/>
            <person name="Kerkkamp H.M."/>
            <person name="Vos R.A."/>
            <person name="Guerreiro I."/>
            <person name="Calvete J.J."/>
            <person name="Wuster W."/>
            <person name="Woods A.E."/>
            <person name="Logan J.M."/>
            <person name="Harrison R.A."/>
            <person name="Castoe T.A."/>
            <person name="de Koning A.P."/>
            <person name="Pollock D.D."/>
            <person name="Yandell M."/>
            <person name="Calderon D."/>
            <person name="Renjifo C."/>
            <person name="Currier R.B."/>
            <person name="Salgado D."/>
            <person name="Pla D."/>
            <person name="Sanz L."/>
            <person name="Hyder A.S."/>
            <person name="Ribeiro J.M."/>
            <person name="Arntzen J.W."/>
            <person name="van den Thillart G.E."/>
            <person name="Boetzer M."/>
            <person name="Pirovano W."/>
            <person name="Dirks R.P."/>
            <person name="Spaink H.P."/>
            <person name="Duboule D."/>
            <person name="McGlinn E."/>
            <person name="Kini R.M."/>
            <person name="Richardson M.K."/>
        </authorList>
    </citation>
    <scope>NUCLEOTIDE SEQUENCE</scope>
    <source>
        <tissue evidence="2">Blood</tissue>
    </source>
</reference>
<dbReference type="EMBL" id="AZIM01007286">
    <property type="protein sequence ID" value="ETE58062.1"/>
    <property type="molecule type" value="Genomic_DNA"/>
</dbReference>
<feature type="compositionally biased region" description="Basic and acidic residues" evidence="1">
    <location>
        <begin position="58"/>
        <end position="92"/>
    </location>
</feature>
<feature type="non-terminal residue" evidence="2">
    <location>
        <position position="1"/>
    </location>
</feature>